<dbReference type="CDD" id="cd06170">
    <property type="entry name" value="LuxR_C_like"/>
    <property type="match status" value="1"/>
</dbReference>
<evidence type="ECO:0000259" key="7">
    <source>
        <dbReference type="PROSITE" id="PS50110"/>
    </source>
</evidence>
<dbReference type="GO" id="GO:0006355">
    <property type="term" value="P:regulation of DNA-templated transcription"/>
    <property type="evidence" value="ECO:0007669"/>
    <property type="project" value="InterPro"/>
</dbReference>
<dbReference type="PROSITE" id="PS00622">
    <property type="entry name" value="HTH_LUXR_1"/>
    <property type="match status" value="1"/>
</dbReference>
<dbReference type="Gene3D" id="1.10.10.10">
    <property type="entry name" value="Winged helix-like DNA-binding domain superfamily/Winged helix DNA-binding domain"/>
    <property type="match status" value="1"/>
</dbReference>
<dbReference type="SUPFAM" id="SSF46894">
    <property type="entry name" value="C-terminal effector domain of the bipartite response regulators"/>
    <property type="match status" value="1"/>
</dbReference>
<keyword evidence="4" id="KW-0804">Transcription</keyword>
<feature type="domain" description="Response regulatory" evidence="7">
    <location>
        <begin position="10"/>
        <end position="124"/>
    </location>
</feature>
<name>A0A7Y3WZ89_9HYPH</name>
<keyword evidence="5" id="KW-0597">Phosphoprotein</keyword>
<dbReference type="Gene3D" id="3.40.50.2300">
    <property type="match status" value="1"/>
</dbReference>
<evidence type="ECO:0000259" key="6">
    <source>
        <dbReference type="PROSITE" id="PS50043"/>
    </source>
</evidence>
<dbReference type="InterPro" id="IPR036388">
    <property type="entry name" value="WH-like_DNA-bd_sf"/>
</dbReference>
<dbReference type="InterPro" id="IPR016032">
    <property type="entry name" value="Sig_transdc_resp-reg_C-effctor"/>
</dbReference>
<sequence>MTVKHEGEAIVYIIDDDLSVRRGLDDLFASIGMKAMSFASVRSFLDHERQPGPSCLVLDVRMPGQTGTDFFAQMAGLGITIPVIFITGHGDIAMGVKAIKDGAADFLPKPFRDHDLLDAVYRAIDGDRKRLQSEGTRLEIHTRWMNLTTGERDVLALVVQGLLNKQIAALLDIKEITVKVRRANVMQKMQASSLADLVRMSILISNAEN</sequence>
<dbReference type="PANTHER" id="PTHR44688">
    <property type="entry name" value="DNA-BINDING TRANSCRIPTIONAL ACTIVATOR DEVR_DOSR"/>
    <property type="match status" value="1"/>
</dbReference>
<dbReference type="PROSITE" id="PS50110">
    <property type="entry name" value="RESPONSE_REGULATORY"/>
    <property type="match status" value="1"/>
</dbReference>
<protein>
    <recommendedName>
        <fullName evidence="1">Flagellar transcriptional regulator FtcR</fullName>
    </recommendedName>
</protein>
<dbReference type="Pfam" id="PF00196">
    <property type="entry name" value="GerE"/>
    <property type="match status" value="1"/>
</dbReference>
<dbReference type="AlphaFoldDB" id="A0A7Y3WZ89"/>
<dbReference type="Pfam" id="PF00072">
    <property type="entry name" value="Response_reg"/>
    <property type="match status" value="1"/>
</dbReference>
<evidence type="ECO:0000256" key="4">
    <source>
        <dbReference type="ARBA" id="ARBA00023163"/>
    </source>
</evidence>
<dbReference type="PANTHER" id="PTHR44688:SF16">
    <property type="entry name" value="DNA-BINDING TRANSCRIPTIONAL ACTIVATOR DEVR_DOSR"/>
    <property type="match status" value="1"/>
</dbReference>
<dbReference type="SMART" id="SM00421">
    <property type="entry name" value="HTH_LUXR"/>
    <property type="match status" value="1"/>
</dbReference>
<dbReference type="OrthoDB" id="9782655at2"/>
<evidence type="ECO:0000313" key="9">
    <source>
        <dbReference type="Proteomes" id="UP000526233"/>
    </source>
</evidence>
<dbReference type="GO" id="GO:0000160">
    <property type="term" value="P:phosphorelay signal transduction system"/>
    <property type="evidence" value="ECO:0007669"/>
    <property type="project" value="InterPro"/>
</dbReference>
<evidence type="ECO:0000256" key="5">
    <source>
        <dbReference type="PROSITE-ProRule" id="PRU00169"/>
    </source>
</evidence>
<reference evidence="8 9" key="1">
    <citation type="submission" date="2018-11" db="EMBL/GenBank/DDBJ databases">
        <title>Genome sequencing and analysis.</title>
        <authorList>
            <person name="Huang Y.-T."/>
        </authorList>
    </citation>
    <scope>NUCLEOTIDE SEQUENCE [LARGE SCALE GENOMIC DNA]</scope>
    <source>
        <strain evidence="8 9">SHIN</strain>
    </source>
</reference>
<evidence type="ECO:0000256" key="3">
    <source>
        <dbReference type="ARBA" id="ARBA00023125"/>
    </source>
</evidence>
<dbReference type="SMART" id="SM00448">
    <property type="entry name" value="REC"/>
    <property type="match status" value="1"/>
</dbReference>
<dbReference type="Proteomes" id="UP000526233">
    <property type="component" value="Unassembled WGS sequence"/>
</dbReference>
<dbReference type="PROSITE" id="PS50043">
    <property type="entry name" value="HTH_LUXR_2"/>
    <property type="match status" value="1"/>
</dbReference>
<evidence type="ECO:0000256" key="2">
    <source>
        <dbReference type="ARBA" id="ARBA00023015"/>
    </source>
</evidence>
<dbReference type="InterPro" id="IPR011006">
    <property type="entry name" value="CheY-like_superfamily"/>
</dbReference>
<dbReference type="PRINTS" id="PR00038">
    <property type="entry name" value="HTHLUXR"/>
</dbReference>
<accession>A0A7Y3WZ89</accession>
<keyword evidence="3" id="KW-0238">DNA-binding</keyword>
<dbReference type="GO" id="GO:0003677">
    <property type="term" value="F:DNA binding"/>
    <property type="evidence" value="ECO:0007669"/>
    <property type="project" value="UniProtKB-KW"/>
</dbReference>
<gene>
    <name evidence="8" type="ORF">EHE22_22570</name>
</gene>
<proteinExistence type="predicted"/>
<comment type="caution">
    <text evidence="8">The sequence shown here is derived from an EMBL/GenBank/DDBJ whole genome shotgun (WGS) entry which is preliminary data.</text>
</comment>
<evidence type="ECO:0000256" key="1">
    <source>
        <dbReference type="ARBA" id="ARBA00015404"/>
    </source>
</evidence>
<dbReference type="RefSeq" id="WP_064322962.1">
    <property type="nucleotide sequence ID" value="NZ_CP015776.1"/>
</dbReference>
<dbReference type="SUPFAM" id="SSF52172">
    <property type="entry name" value="CheY-like"/>
    <property type="match status" value="1"/>
</dbReference>
<dbReference type="InterPro" id="IPR001789">
    <property type="entry name" value="Sig_transdc_resp-reg_receiver"/>
</dbReference>
<dbReference type="InterPro" id="IPR000792">
    <property type="entry name" value="Tscrpt_reg_LuxR_C"/>
</dbReference>
<keyword evidence="2" id="KW-0805">Transcription regulation</keyword>
<organism evidence="8 9">
    <name type="scientific">Brucella pseudogrignonensis</name>
    <dbReference type="NCBI Taxonomy" id="419475"/>
    <lineage>
        <taxon>Bacteria</taxon>
        <taxon>Pseudomonadati</taxon>
        <taxon>Pseudomonadota</taxon>
        <taxon>Alphaproteobacteria</taxon>
        <taxon>Hyphomicrobiales</taxon>
        <taxon>Brucellaceae</taxon>
        <taxon>Brucella/Ochrobactrum group</taxon>
        <taxon>Brucella</taxon>
    </lineage>
</organism>
<feature type="modified residue" description="4-aspartylphosphate" evidence="5">
    <location>
        <position position="59"/>
    </location>
</feature>
<feature type="domain" description="HTH luxR-type" evidence="6">
    <location>
        <begin position="140"/>
        <end position="205"/>
    </location>
</feature>
<evidence type="ECO:0000313" key="8">
    <source>
        <dbReference type="EMBL" id="NNV23187.1"/>
    </source>
</evidence>
<dbReference type="EMBL" id="PKQI01000004">
    <property type="protein sequence ID" value="NNV23187.1"/>
    <property type="molecule type" value="Genomic_DNA"/>
</dbReference>
<dbReference type="KEGG" id="ops:A8A54_21520"/>